<accession>A0ABP8URK7</accession>
<dbReference type="Gene3D" id="1.10.443.10">
    <property type="entry name" value="Intergrase catalytic core"/>
    <property type="match status" value="1"/>
</dbReference>
<evidence type="ECO:0000256" key="1">
    <source>
        <dbReference type="ARBA" id="ARBA00023172"/>
    </source>
</evidence>
<proteinExistence type="predicted"/>
<evidence type="ECO:0000313" key="2">
    <source>
        <dbReference type="EMBL" id="GAA4637787.1"/>
    </source>
</evidence>
<gene>
    <name evidence="2" type="ORF">GCM10023196_093020</name>
</gene>
<dbReference type="InterPro" id="IPR011010">
    <property type="entry name" value="DNA_brk_join_enz"/>
</dbReference>
<protein>
    <recommendedName>
        <fullName evidence="4">Tyr recombinase domain-containing protein</fullName>
    </recommendedName>
</protein>
<keyword evidence="1" id="KW-0233">DNA recombination</keyword>
<evidence type="ECO:0000313" key="3">
    <source>
        <dbReference type="Proteomes" id="UP001501442"/>
    </source>
</evidence>
<dbReference type="Proteomes" id="UP001501442">
    <property type="component" value="Unassembled WGS sequence"/>
</dbReference>
<keyword evidence="3" id="KW-1185">Reference proteome</keyword>
<organism evidence="2 3">
    <name type="scientific">Actinoallomurus vinaceus</name>
    <dbReference type="NCBI Taxonomy" id="1080074"/>
    <lineage>
        <taxon>Bacteria</taxon>
        <taxon>Bacillati</taxon>
        <taxon>Actinomycetota</taxon>
        <taxon>Actinomycetes</taxon>
        <taxon>Streptosporangiales</taxon>
        <taxon>Thermomonosporaceae</taxon>
        <taxon>Actinoallomurus</taxon>
    </lineage>
</organism>
<reference evidence="3" key="1">
    <citation type="journal article" date="2019" name="Int. J. Syst. Evol. Microbiol.">
        <title>The Global Catalogue of Microorganisms (GCM) 10K type strain sequencing project: providing services to taxonomists for standard genome sequencing and annotation.</title>
        <authorList>
            <consortium name="The Broad Institute Genomics Platform"/>
            <consortium name="The Broad Institute Genome Sequencing Center for Infectious Disease"/>
            <person name="Wu L."/>
            <person name="Ma J."/>
        </authorList>
    </citation>
    <scope>NUCLEOTIDE SEQUENCE [LARGE SCALE GENOMIC DNA]</scope>
    <source>
        <strain evidence="3">JCM 17939</strain>
    </source>
</reference>
<evidence type="ECO:0008006" key="4">
    <source>
        <dbReference type="Google" id="ProtNLM"/>
    </source>
</evidence>
<sequence length="79" mass="8919">MRRDKVKRNVVDLCDVPEGRAGRPSKALMLSQAEAVLMAAQEAPIRMHAYIVLSLLTGVRTEELRELSWSHVVAFDETR</sequence>
<dbReference type="RefSeq" id="WP_345440977.1">
    <property type="nucleotide sequence ID" value="NZ_BAABHK010000020.1"/>
</dbReference>
<comment type="caution">
    <text evidence="2">The sequence shown here is derived from an EMBL/GenBank/DDBJ whole genome shotgun (WGS) entry which is preliminary data.</text>
</comment>
<name>A0ABP8URK7_9ACTN</name>
<dbReference type="SUPFAM" id="SSF56349">
    <property type="entry name" value="DNA breaking-rejoining enzymes"/>
    <property type="match status" value="1"/>
</dbReference>
<dbReference type="EMBL" id="BAABHK010000020">
    <property type="protein sequence ID" value="GAA4637787.1"/>
    <property type="molecule type" value="Genomic_DNA"/>
</dbReference>
<dbReference type="InterPro" id="IPR013762">
    <property type="entry name" value="Integrase-like_cat_sf"/>
</dbReference>